<dbReference type="RefSeq" id="WP_096479686.1">
    <property type="nucleotide sequence ID" value="NZ_CP023466.1"/>
</dbReference>
<evidence type="ECO:0000313" key="2">
    <source>
        <dbReference type="Proteomes" id="UP000218385"/>
    </source>
</evidence>
<protein>
    <submittedName>
        <fullName evidence="1">Uncharacterized protein</fullName>
    </submittedName>
</protein>
<name>A0AB33E7I0_9PSED</name>
<dbReference type="Proteomes" id="UP000218385">
    <property type="component" value="Chromosome"/>
</dbReference>
<organism evidence="1 2">
    <name type="scientific">Pseudomonas frederiksbergensis</name>
    <dbReference type="NCBI Taxonomy" id="104087"/>
    <lineage>
        <taxon>Bacteria</taxon>
        <taxon>Pseudomonadati</taxon>
        <taxon>Pseudomonadota</taxon>
        <taxon>Gammaproteobacteria</taxon>
        <taxon>Pseudomonadales</taxon>
        <taxon>Pseudomonadaceae</taxon>
        <taxon>Pseudomonas</taxon>
    </lineage>
</organism>
<accession>A0AB33E7I0</accession>
<evidence type="ECO:0000313" key="1">
    <source>
        <dbReference type="EMBL" id="ATE76321.1"/>
    </source>
</evidence>
<reference evidence="1 2" key="1">
    <citation type="submission" date="2017-09" db="EMBL/GenBank/DDBJ databases">
        <title>Complete Genome sequence of Lysobacter capsici KNU-15.</title>
        <authorList>
            <person name="Kim M.-C."/>
            <person name="Yi H."/>
            <person name="Lee D.-W."/>
            <person name="Shin J.-H."/>
        </authorList>
    </citation>
    <scope>NUCLEOTIDE SEQUENCE [LARGE SCALE GENOMIC DNA]</scope>
    <source>
        <strain evidence="1 2">KNU-15</strain>
    </source>
</reference>
<proteinExistence type="predicted"/>
<gene>
    <name evidence="1" type="ORF">CNN82_07735</name>
</gene>
<sequence length="102" mass="11320">MDQMLLVRSAERLEEVVSKYSSADTEVRGLFESLSKLIADARAGKIVSPMEWRDVPGAYGFTEGGLRKYADLEIAYAEFKIEITGGESPFLRNLRLKSSGEA</sequence>
<dbReference type="AlphaFoldDB" id="A0AB33E7I0"/>
<dbReference type="EMBL" id="CP023466">
    <property type="protein sequence ID" value="ATE76321.1"/>
    <property type="molecule type" value="Genomic_DNA"/>
</dbReference>